<evidence type="ECO:0000256" key="7">
    <source>
        <dbReference type="ARBA" id="ARBA00023242"/>
    </source>
</evidence>
<keyword evidence="6" id="KW-0804">Transcription</keyword>
<comment type="subcellular location">
    <subcellularLocation>
        <location evidence="1">Nucleus</location>
    </subcellularLocation>
</comment>
<evidence type="ECO:0000256" key="4">
    <source>
        <dbReference type="ARBA" id="ARBA00023015"/>
    </source>
</evidence>
<evidence type="ECO:0000256" key="3">
    <source>
        <dbReference type="ARBA" id="ARBA00019615"/>
    </source>
</evidence>
<dbReference type="InterPro" id="IPR013942">
    <property type="entry name" value="Mediator_Med19_fun"/>
</dbReference>
<dbReference type="OrthoDB" id="3356283at2759"/>
<evidence type="ECO:0000313" key="10">
    <source>
        <dbReference type="EMBL" id="TIA87152.1"/>
    </source>
</evidence>
<dbReference type="EMBL" id="SPNW01000063">
    <property type="protein sequence ID" value="TIA87152.1"/>
    <property type="molecule type" value="Genomic_DNA"/>
</dbReference>
<gene>
    <name evidence="10" type="ORF">E3P99_03357</name>
</gene>
<feature type="compositionally biased region" description="Low complexity" evidence="9">
    <location>
        <begin position="159"/>
        <end position="169"/>
    </location>
</feature>
<dbReference type="GO" id="GO:0070847">
    <property type="term" value="C:core mediator complex"/>
    <property type="evidence" value="ECO:0007669"/>
    <property type="project" value="TreeGrafter"/>
</dbReference>
<sequence>MGEIPVHYPVLEPSEVPNGVISGDSDLLTMYGLHQTYDAFVKPYQPGSQSSGENGEPKRNKMESSFKLLVQDLPGRNTISKKDATIPKIRDLIFDNEFQPVQIAGDSIDHATLVDAFGRLPPGSIPNFDSSVFTGRDDDDDRRKKKKKKRRREEDEDGTGANAGIANGASSDKKARIDDRALTVPAQMQASRQSPHPSMGSVRGTSS</sequence>
<evidence type="ECO:0000256" key="1">
    <source>
        <dbReference type="ARBA" id="ARBA00004123"/>
    </source>
</evidence>
<dbReference type="AlphaFoldDB" id="A0A4T0FFU0"/>
<evidence type="ECO:0000256" key="5">
    <source>
        <dbReference type="ARBA" id="ARBA00023159"/>
    </source>
</evidence>
<accession>A0A4T0FFU0</accession>
<protein>
    <recommendedName>
        <fullName evidence="3">Mediator of RNA polymerase II transcription subunit 19</fullName>
    </recommendedName>
    <alternativeName>
        <fullName evidence="8">Mediator complex subunit 19</fullName>
    </alternativeName>
</protein>
<feature type="compositionally biased region" description="Polar residues" evidence="9">
    <location>
        <begin position="186"/>
        <end position="196"/>
    </location>
</feature>
<keyword evidence="5" id="KW-0010">Activator</keyword>
<proteinExistence type="inferred from homology"/>
<evidence type="ECO:0000256" key="9">
    <source>
        <dbReference type="SAM" id="MobiDB-lite"/>
    </source>
</evidence>
<comment type="similarity">
    <text evidence="2">Belongs to the Mediator complex subunit 19 family.</text>
</comment>
<evidence type="ECO:0000256" key="6">
    <source>
        <dbReference type="ARBA" id="ARBA00023163"/>
    </source>
</evidence>
<dbReference type="GO" id="GO:0006357">
    <property type="term" value="P:regulation of transcription by RNA polymerase II"/>
    <property type="evidence" value="ECO:0007669"/>
    <property type="project" value="InterPro"/>
</dbReference>
<keyword evidence="4" id="KW-0805">Transcription regulation</keyword>
<keyword evidence="7" id="KW-0539">Nucleus</keyword>
<dbReference type="PANTHER" id="PTHR28270:SF1">
    <property type="entry name" value="MEDIATOR OF RNA POLYMERASE II TRANSCRIPTION SUBUNIT 19"/>
    <property type="match status" value="1"/>
</dbReference>
<evidence type="ECO:0000256" key="8">
    <source>
        <dbReference type="ARBA" id="ARBA00032018"/>
    </source>
</evidence>
<evidence type="ECO:0000313" key="11">
    <source>
        <dbReference type="Proteomes" id="UP000310189"/>
    </source>
</evidence>
<organism evidence="10 11">
    <name type="scientific">Wallemia hederae</name>
    <dbReference type="NCBI Taxonomy" id="1540922"/>
    <lineage>
        <taxon>Eukaryota</taxon>
        <taxon>Fungi</taxon>
        <taxon>Dikarya</taxon>
        <taxon>Basidiomycota</taxon>
        <taxon>Wallemiomycotina</taxon>
        <taxon>Wallemiomycetes</taxon>
        <taxon>Wallemiales</taxon>
        <taxon>Wallemiaceae</taxon>
        <taxon>Wallemia</taxon>
    </lineage>
</organism>
<dbReference type="PANTHER" id="PTHR28270">
    <property type="entry name" value="MEDIATOR OF RNA POLYMERASE II TRANSCRIPTION SUBUNIT 19"/>
    <property type="match status" value="1"/>
</dbReference>
<feature type="region of interest" description="Disordered" evidence="9">
    <location>
        <begin position="120"/>
        <end position="207"/>
    </location>
</feature>
<keyword evidence="11" id="KW-1185">Reference proteome</keyword>
<dbReference type="GO" id="GO:0016592">
    <property type="term" value="C:mediator complex"/>
    <property type="evidence" value="ECO:0007669"/>
    <property type="project" value="InterPro"/>
</dbReference>
<evidence type="ECO:0000256" key="2">
    <source>
        <dbReference type="ARBA" id="ARBA00009259"/>
    </source>
</evidence>
<comment type="caution">
    <text evidence="10">The sequence shown here is derived from an EMBL/GenBank/DDBJ whole genome shotgun (WGS) entry which is preliminary data.</text>
</comment>
<dbReference type="GO" id="GO:0003712">
    <property type="term" value="F:transcription coregulator activity"/>
    <property type="evidence" value="ECO:0007669"/>
    <property type="project" value="InterPro"/>
</dbReference>
<dbReference type="Proteomes" id="UP000310189">
    <property type="component" value="Unassembled WGS sequence"/>
</dbReference>
<feature type="compositionally biased region" description="Basic and acidic residues" evidence="9">
    <location>
        <begin position="171"/>
        <end position="181"/>
    </location>
</feature>
<reference evidence="10 11" key="1">
    <citation type="submission" date="2019-03" db="EMBL/GenBank/DDBJ databases">
        <title>Sequencing 23 genomes of Wallemia ichthyophaga.</title>
        <authorList>
            <person name="Gostincar C."/>
        </authorList>
    </citation>
    <scope>NUCLEOTIDE SEQUENCE [LARGE SCALE GENOMIC DNA]</scope>
    <source>
        <strain evidence="10 11">EXF-5753</strain>
    </source>
</reference>
<name>A0A4T0FFU0_9BASI</name>